<organism evidence="2 3">
    <name type="scientific">Pseudoduganella armeniaca</name>
    <dbReference type="NCBI Taxonomy" id="2072590"/>
    <lineage>
        <taxon>Bacteria</taxon>
        <taxon>Pseudomonadati</taxon>
        <taxon>Pseudomonadota</taxon>
        <taxon>Betaproteobacteria</taxon>
        <taxon>Burkholderiales</taxon>
        <taxon>Oxalobacteraceae</taxon>
        <taxon>Telluria group</taxon>
        <taxon>Pseudoduganella</taxon>
    </lineage>
</organism>
<dbReference type="InterPro" id="IPR000600">
    <property type="entry name" value="ROK"/>
</dbReference>
<dbReference type="KEGG" id="masz:C9I28_03410"/>
<name>A0A2R4C5H7_9BURK</name>
<dbReference type="Gene3D" id="3.30.420.40">
    <property type="match status" value="2"/>
</dbReference>
<comment type="similarity">
    <text evidence="1">Belongs to the ROK (NagC/XylR) family.</text>
</comment>
<protein>
    <submittedName>
        <fullName evidence="2">Sugar kinase</fullName>
    </submittedName>
</protein>
<reference evidence="2 3" key="1">
    <citation type="submission" date="2018-03" db="EMBL/GenBank/DDBJ databases">
        <title>Massilia armeniaca sp. nov., isolated from desert soil.</title>
        <authorList>
            <person name="Huang H."/>
            <person name="Ren M."/>
        </authorList>
    </citation>
    <scope>NUCLEOTIDE SEQUENCE [LARGE SCALE GENOMIC DNA]</scope>
    <source>
        <strain evidence="2 3">ZMN-3</strain>
    </source>
</reference>
<dbReference type="AlphaFoldDB" id="A0A2R4C5H7"/>
<dbReference type="RefSeq" id="WP_107140216.1">
    <property type="nucleotide sequence ID" value="NZ_CP028324.1"/>
</dbReference>
<dbReference type="Pfam" id="PF00480">
    <property type="entry name" value="ROK"/>
    <property type="match status" value="1"/>
</dbReference>
<keyword evidence="2" id="KW-0808">Transferase</keyword>
<evidence type="ECO:0000256" key="1">
    <source>
        <dbReference type="ARBA" id="ARBA00006479"/>
    </source>
</evidence>
<dbReference type="SUPFAM" id="SSF53067">
    <property type="entry name" value="Actin-like ATPase domain"/>
    <property type="match status" value="1"/>
</dbReference>
<dbReference type="PANTHER" id="PTHR18964">
    <property type="entry name" value="ROK (REPRESSOR, ORF, KINASE) FAMILY"/>
    <property type="match status" value="1"/>
</dbReference>
<dbReference type="InterPro" id="IPR043129">
    <property type="entry name" value="ATPase_NBD"/>
</dbReference>
<accession>A0A2R4C5H7</accession>
<sequence>MSSTERHGWHGIDIGGTKIELVAYDAGFAEVFRERITTPGVDFAAFVAAIVDLVARGDAALGSRAPVGIGLPGVIDTATGRQVSSNVPALNGREVAATLRQALARPVTIGNDCQCFALSEAQGGAAAGMPTMFGAIVGTGAGGGYCAEGRLQRGLNGIAGEWGHWTIPAPLLARHGLPLLDCPCGKQGCLERYVSGPGMSRLHAHYGGSGAEPLAIVARAATGDAAATRALAVHLDLLGHALAGLVLACDPHAIVLGGGLSNLAHLYQQLPAAVQRHLFRGVRVPPILPPRFGAAGGARGAALLARQSTATLGSQP</sequence>
<dbReference type="GO" id="GO:0016301">
    <property type="term" value="F:kinase activity"/>
    <property type="evidence" value="ECO:0007669"/>
    <property type="project" value="UniProtKB-KW"/>
</dbReference>
<gene>
    <name evidence="2" type="ORF">C9I28_03410</name>
</gene>
<dbReference type="OrthoDB" id="8595273at2"/>
<dbReference type="EMBL" id="CP028324">
    <property type="protein sequence ID" value="AVR94865.1"/>
    <property type="molecule type" value="Genomic_DNA"/>
</dbReference>
<dbReference type="Proteomes" id="UP000240505">
    <property type="component" value="Chromosome"/>
</dbReference>
<keyword evidence="2" id="KW-0418">Kinase</keyword>
<dbReference type="PANTHER" id="PTHR18964:SF149">
    <property type="entry name" value="BIFUNCTIONAL UDP-N-ACETYLGLUCOSAMINE 2-EPIMERASE_N-ACETYLMANNOSAMINE KINASE"/>
    <property type="match status" value="1"/>
</dbReference>
<evidence type="ECO:0000313" key="2">
    <source>
        <dbReference type="EMBL" id="AVR94865.1"/>
    </source>
</evidence>
<evidence type="ECO:0000313" key="3">
    <source>
        <dbReference type="Proteomes" id="UP000240505"/>
    </source>
</evidence>
<dbReference type="CDD" id="cd24057">
    <property type="entry name" value="ASKHA_NBD_ROK_NAGK"/>
    <property type="match status" value="1"/>
</dbReference>
<proteinExistence type="inferred from homology"/>
<keyword evidence="3" id="KW-1185">Reference proteome</keyword>